<keyword evidence="2" id="KW-1185">Reference proteome</keyword>
<dbReference type="EMBL" id="BGZK01000126">
    <property type="protein sequence ID" value="GBP21217.1"/>
    <property type="molecule type" value="Genomic_DNA"/>
</dbReference>
<accession>A0A4C1U519</accession>
<gene>
    <name evidence="1" type="ORF">EVAR_84340_1</name>
</gene>
<name>A0A4C1U519_EUMVA</name>
<reference evidence="1 2" key="1">
    <citation type="journal article" date="2019" name="Commun. Biol.">
        <title>The bagworm genome reveals a unique fibroin gene that provides high tensile strength.</title>
        <authorList>
            <person name="Kono N."/>
            <person name="Nakamura H."/>
            <person name="Ohtoshi R."/>
            <person name="Tomita M."/>
            <person name="Numata K."/>
            <person name="Arakawa K."/>
        </authorList>
    </citation>
    <scope>NUCLEOTIDE SEQUENCE [LARGE SCALE GENOMIC DNA]</scope>
</reference>
<proteinExistence type="predicted"/>
<comment type="caution">
    <text evidence="1">The sequence shown here is derived from an EMBL/GenBank/DDBJ whole genome shotgun (WGS) entry which is preliminary data.</text>
</comment>
<sequence length="104" mass="11955">MLNRVHIIPTANCMRDIYGDDRRQHQCCFIIETDKTVTYQQIWTSLGIESSTESFMKVLRPGSFVLDLSIGLSNLNVEEHTPKMILARVAQQVGTEEMLKKKKK</sequence>
<evidence type="ECO:0000313" key="1">
    <source>
        <dbReference type="EMBL" id="GBP21217.1"/>
    </source>
</evidence>
<dbReference type="AlphaFoldDB" id="A0A4C1U519"/>
<dbReference type="Proteomes" id="UP000299102">
    <property type="component" value="Unassembled WGS sequence"/>
</dbReference>
<protein>
    <submittedName>
        <fullName evidence="1">Uncharacterized protein</fullName>
    </submittedName>
</protein>
<evidence type="ECO:0000313" key="2">
    <source>
        <dbReference type="Proteomes" id="UP000299102"/>
    </source>
</evidence>
<organism evidence="1 2">
    <name type="scientific">Eumeta variegata</name>
    <name type="common">Bagworm moth</name>
    <name type="synonym">Eumeta japonica</name>
    <dbReference type="NCBI Taxonomy" id="151549"/>
    <lineage>
        <taxon>Eukaryota</taxon>
        <taxon>Metazoa</taxon>
        <taxon>Ecdysozoa</taxon>
        <taxon>Arthropoda</taxon>
        <taxon>Hexapoda</taxon>
        <taxon>Insecta</taxon>
        <taxon>Pterygota</taxon>
        <taxon>Neoptera</taxon>
        <taxon>Endopterygota</taxon>
        <taxon>Lepidoptera</taxon>
        <taxon>Glossata</taxon>
        <taxon>Ditrysia</taxon>
        <taxon>Tineoidea</taxon>
        <taxon>Psychidae</taxon>
        <taxon>Oiketicinae</taxon>
        <taxon>Eumeta</taxon>
    </lineage>
</organism>